<dbReference type="AlphaFoldDB" id="A0A9W6JTD8"/>
<reference evidence="3" key="2">
    <citation type="submission" date="2023-01" db="EMBL/GenBank/DDBJ databases">
        <authorList>
            <person name="Sun Q."/>
            <person name="Evtushenko L."/>
        </authorList>
    </citation>
    <scope>NUCLEOTIDE SEQUENCE</scope>
    <source>
        <strain evidence="3">VKM B-2789</strain>
    </source>
</reference>
<sequence>MAKSNEPVTIKKYANRRLYNTGTSTYVTLEDLALMVKNGEDFVVYDAKSGDDITHSVLTQIIFEQEGKGQNLLPINFLRQIIRFYGDSMQMLVPRYLDMSIENFTRDQEKFREQFVKTFGVGGFPTGGFPTGGFPAGGFSAMEEQVRRNIDIFDRTFKMFLPNAREEATPAAPAVKADDLDELKRQVAEMQKRLDKIGDADTKK</sequence>
<dbReference type="RefSeq" id="WP_213362016.1">
    <property type="nucleotide sequence ID" value="NZ_BSFM01000001.1"/>
</dbReference>
<feature type="domain" description="PHB accumulation regulatory" evidence="1">
    <location>
        <begin position="73"/>
        <end position="112"/>
    </location>
</feature>
<dbReference type="InterPro" id="IPR007897">
    <property type="entry name" value="PHB_accumulat"/>
</dbReference>
<dbReference type="GO" id="GO:0006355">
    <property type="term" value="P:regulation of DNA-templated transcription"/>
    <property type="evidence" value="ECO:0007669"/>
    <property type="project" value="InterPro"/>
</dbReference>
<dbReference type="NCBIfam" id="TIGR01848">
    <property type="entry name" value="PHA_reg_PhaR"/>
    <property type="match status" value="1"/>
</dbReference>
<evidence type="ECO:0000259" key="1">
    <source>
        <dbReference type="Pfam" id="PF05233"/>
    </source>
</evidence>
<name>A0A9W6JTD8_9HYPH</name>
<comment type="caution">
    <text evidence="3">The sequence shown here is derived from an EMBL/GenBank/DDBJ whole genome shotgun (WGS) entry which is preliminary data.</text>
</comment>
<dbReference type="InterPro" id="IPR012909">
    <property type="entry name" value="PHA_DNA-bd_N"/>
</dbReference>
<evidence type="ECO:0000313" key="4">
    <source>
        <dbReference type="Proteomes" id="UP001143330"/>
    </source>
</evidence>
<evidence type="ECO:0000259" key="2">
    <source>
        <dbReference type="Pfam" id="PF07879"/>
    </source>
</evidence>
<reference evidence="3" key="1">
    <citation type="journal article" date="2014" name="Int. J. Syst. Evol. Microbiol.">
        <title>Complete genome sequence of Corynebacterium casei LMG S-19264T (=DSM 44701T), isolated from a smear-ripened cheese.</title>
        <authorList>
            <consortium name="US DOE Joint Genome Institute (JGI-PGF)"/>
            <person name="Walter F."/>
            <person name="Albersmeier A."/>
            <person name="Kalinowski J."/>
            <person name="Ruckert C."/>
        </authorList>
    </citation>
    <scope>NUCLEOTIDE SEQUENCE</scope>
    <source>
        <strain evidence="3">VKM B-2789</strain>
    </source>
</reference>
<accession>A0A9W6JTD8</accession>
<dbReference type="Proteomes" id="UP001143330">
    <property type="component" value="Unassembled WGS sequence"/>
</dbReference>
<gene>
    <name evidence="3" type="ORF">GCM10017653_00430</name>
</gene>
<proteinExistence type="predicted"/>
<feature type="domain" description="PHA accumulation regulator DNA-binding N-terminal" evidence="2">
    <location>
        <begin position="9"/>
        <end position="69"/>
    </location>
</feature>
<dbReference type="Pfam" id="PF07879">
    <property type="entry name" value="PHB_acc_N"/>
    <property type="match status" value="1"/>
</dbReference>
<keyword evidence="4" id="KW-1185">Reference proteome</keyword>
<dbReference type="Pfam" id="PF05233">
    <property type="entry name" value="PHB_acc"/>
    <property type="match status" value="1"/>
</dbReference>
<organism evidence="3 4">
    <name type="scientific">Ancylobacter defluvii</name>
    <dbReference type="NCBI Taxonomy" id="1282440"/>
    <lineage>
        <taxon>Bacteria</taxon>
        <taxon>Pseudomonadati</taxon>
        <taxon>Pseudomonadota</taxon>
        <taxon>Alphaproteobacteria</taxon>
        <taxon>Hyphomicrobiales</taxon>
        <taxon>Xanthobacteraceae</taxon>
        <taxon>Ancylobacter</taxon>
    </lineage>
</organism>
<protein>
    <submittedName>
        <fullName evidence="3">Polyhydroxyalkanoate synthesis repressor PhaR</fullName>
    </submittedName>
</protein>
<evidence type="ECO:0000313" key="3">
    <source>
        <dbReference type="EMBL" id="GLK81974.1"/>
    </source>
</evidence>
<dbReference type="EMBL" id="BSFM01000001">
    <property type="protein sequence ID" value="GLK81974.1"/>
    <property type="molecule type" value="Genomic_DNA"/>
</dbReference>
<dbReference type="InterPro" id="IPR010134">
    <property type="entry name" value="PHA_reg_PhaR"/>
</dbReference>